<comment type="caution">
    <text evidence="1">The sequence shown here is derived from an EMBL/GenBank/DDBJ whole genome shotgun (WGS) entry which is preliminary data.</text>
</comment>
<dbReference type="OrthoDB" id="2358877at2759"/>
<dbReference type="Proteomes" id="UP000265703">
    <property type="component" value="Unassembled WGS sequence"/>
</dbReference>
<evidence type="ECO:0000313" key="2">
    <source>
        <dbReference type="Proteomes" id="UP000265703"/>
    </source>
</evidence>
<gene>
    <name evidence="1" type="ORF">C1645_804479</name>
</gene>
<accession>A0A397TCT2</accession>
<proteinExistence type="predicted"/>
<organism evidence="1 2">
    <name type="scientific">Glomus cerebriforme</name>
    <dbReference type="NCBI Taxonomy" id="658196"/>
    <lineage>
        <taxon>Eukaryota</taxon>
        <taxon>Fungi</taxon>
        <taxon>Fungi incertae sedis</taxon>
        <taxon>Mucoromycota</taxon>
        <taxon>Glomeromycotina</taxon>
        <taxon>Glomeromycetes</taxon>
        <taxon>Glomerales</taxon>
        <taxon>Glomeraceae</taxon>
        <taxon>Glomus</taxon>
    </lineage>
</organism>
<dbReference type="EMBL" id="QKYT01000119">
    <property type="protein sequence ID" value="RIA92704.1"/>
    <property type="molecule type" value="Genomic_DNA"/>
</dbReference>
<reference evidence="1 2" key="1">
    <citation type="submission" date="2018-06" db="EMBL/GenBank/DDBJ databases">
        <title>Comparative genomics reveals the genomic features of Rhizophagus irregularis, R. cerebriforme, R. diaphanum and Gigaspora rosea, and their symbiotic lifestyle signature.</title>
        <authorList>
            <person name="Morin E."/>
            <person name="San Clemente H."/>
            <person name="Chen E.C.H."/>
            <person name="De La Providencia I."/>
            <person name="Hainaut M."/>
            <person name="Kuo A."/>
            <person name="Kohler A."/>
            <person name="Murat C."/>
            <person name="Tang N."/>
            <person name="Roy S."/>
            <person name="Loubradou J."/>
            <person name="Henrissat B."/>
            <person name="Grigoriev I.V."/>
            <person name="Corradi N."/>
            <person name="Roux C."/>
            <person name="Martin F.M."/>
        </authorList>
    </citation>
    <scope>NUCLEOTIDE SEQUENCE [LARGE SCALE GENOMIC DNA]</scope>
    <source>
        <strain evidence="1 2">DAOM 227022</strain>
    </source>
</reference>
<sequence length="247" mass="29531">MNNENENLYKEWFKRLFHAFHNDETAIEFQADDLPPNEFLEIINKSETIKVISNVWYWFKEDEYKIINQAIDYIVKTYHIDDKIKSKDFDERKKLEMYPDEKDKVEEWEMQKKIIDDLGKSESIFPGFCYLFKYERVPIGSDGEDDLIITDGRGIFAVMKIKMILNVPNKNDRKRKLSYVVYQIGLSKREFFEFVKENQTYKDKDDHSFDVIAVIGVGVTEKNKKKFFGTFDEQVCEAFNRDTKRIP</sequence>
<protein>
    <submittedName>
        <fullName evidence="1">Uncharacterized protein</fullName>
    </submittedName>
</protein>
<dbReference type="AlphaFoldDB" id="A0A397TCT2"/>
<name>A0A397TCT2_9GLOM</name>
<evidence type="ECO:0000313" key="1">
    <source>
        <dbReference type="EMBL" id="RIA92704.1"/>
    </source>
</evidence>
<keyword evidence="2" id="KW-1185">Reference proteome</keyword>